<feature type="transmembrane region" description="Helical" evidence="1">
    <location>
        <begin position="216"/>
        <end position="232"/>
    </location>
</feature>
<dbReference type="EMBL" id="DS113710">
    <property type="protein sequence ID" value="EAX97551.1"/>
    <property type="molecule type" value="Genomic_DNA"/>
</dbReference>
<proteinExistence type="predicted"/>
<evidence type="ECO:0000313" key="2">
    <source>
        <dbReference type="EMBL" id="EAX97551.1"/>
    </source>
</evidence>
<dbReference type="AlphaFoldDB" id="A2FC05"/>
<organism evidence="2 3">
    <name type="scientific">Trichomonas vaginalis (strain ATCC PRA-98 / G3)</name>
    <dbReference type="NCBI Taxonomy" id="412133"/>
    <lineage>
        <taxon>Eukaryota</taxon>
        <taxon>Metamonada</taxon>
        <taxon>Parabasalia</taxon>
        <taxon>Trichomonadida</taxon>
        <taxon>Trichomonadidae</taxon>
        <taxon>Trichomonas</taxon>
    </lineage>
</organism>
<keyword evidence="1" id="KW-0812">Transmembrane</keyword>
<keyword evidence="1" id="KW-1133">Transmembrane helix</keyword>
<reference evidence="2" key="1">
    <citation type="submission" date="2006-10" db="EMBL/GenBank/DDBJ databases">
        <authorList>
            <person name="Amadeo P."/>
            <person name="Zhao Q."/>
            <person name="Wortman J."/>
            <person name="Fraser-Liggett C."/>
            <person name="Carlton J."/>
        </authorList>
    </citation>
    <scope>NUCLEOTIDE SEQUENCE</scope>
    <source>
        <strain evidence="2">G3</strain>
    </source>
</reference>
<evidence type="ECO:0000256" key="1">
    <source>
        <dbReference type="SAM" id="Phobius"/>
    </source>
</evidence>
<dbReference type="RefSeq" id="XP_001310481.1">
    <property type="nucleotide sequence ID" value="XM_001310480.1"/>
</dbReference>
<gene>
    <name evidence="2" type="ORF">TVAG_006820</name>
</gene>
<dbReference type="KEGG" id="tva:4755337"/>
<evidence type="ECO:0000313" key="3">
    <source>
        <dbReference type="Proteomes" id="UP000001542"/>
    </source>
</evidence>
<keyword evidence="3" id="KW-1185">Reference proteome</keyword>
<dbReference type="Proteomes" id="UP000001542">
    <property type="component" value="Unassembled WGS sequence"/>
</dbReference>
<protein>
    <submittedName>
        <fullName evidence="2">Uncharacterized protein</fullName>
    </submittedName>
</protein>
<accession>A2FC05</accession>
<reference evidence="2" key="2">
    <citation type="journal article" date="2007" name="Science">
        <title>Draft genome sequence of the sexually transmitted pathogen Trichomonas vaginalis.</title>
        <authorList>
            <person name="Carlton J.M."/>
            <person name="Hirt R.P."/>
            <person name="Silva J.C."/>
            <person name="Delcher A.L."/>
            <person name="Schatz M."/>
            <person name="Zhao Q."/>
            <person name="Wortman J.R."/>
            <person name="Bidwell S.L."/>
            <person name="Alsmark U.C.M."/>
            <person name="Besteiro S."/>
            <person name="Sicheritz-Ponten T."/>
            <person name="Noel C.J."/>
            <person name="Dacks J.B."/>
            <person name="Foster P.G."/>
            <person name="Simillion C."/>
            <person name="Van de Peer Y."/>
            <person name="Miranda-Saavedra D."/>
            <person name="Barton G.J."/>
            <person name="Westrop G.D."/>
            <person name="Mueller S."/>
            <person name="Dessi D."/>
            <person name="Fiori P.L."/>
            <person name="Ren Q."/>
            <person name="Paulsen I."/>
            <person name="Zhang H."/>
            <person name="Bastida-Corcuera F.D."/>
            <person name="Simoes-Barbosa A."/>
            <person name="Brown M.T."/>
            <person name="Hayes R.D."/>
            <person name="Mukherjee M."/>
            <person name="Okumura C.Y."/>
            <person name="Schneider R."/>
            <person name="Smith A.J."/>
            <person name="Vanacova S."/>
            <person name="Villalvazo M."/>
            <person name="Haas B.J."/>
            <person name="Pertea M."/>
            <person name="Feldblyum T.V."/>
            <person name="Utterback T.R."/>
            <person name="Shu C.L."/>
            <person name="Osoegawa K."/>
            <person name="de Jong P.J."/>
            <person name="Hrdy I."/>
            <person name="Horvathova L."/>
            <person name="Zubacova Z."/>
            <person name="Dolezal P."/>
            <person name="Malik S.B."/>
            <person name="Logsdon J.M. Jr."/>
            <person name="Henze K."/>
            <person name="Gupta A."/>
            <person name="Wang C.C."/>
            <person name="Dunne R.L."/>
            <person name="Upcroft J.A."/>
            <person name="Upcroft P."/>
            <person name="White O."/>
            <person name="Salzberg S.L."/>
            <person name="Tang P."/>
            <person name="Chiu C.-H."/>
            <person name="Lee Y.-S."/>
            <person name="Embley T.M."/>
            <person name="Coombs G.H."/>
            <person name="Mottram J.C."/>
            <person name="Tachezy J."/>
            <person name="Fraser-Liggett C.M."/>
            <person name="Johnson P.J."/>
        </authorList>
    </citation>
    <scope>NUCLEOTIDE SEQUENCE [LARGE SCALE GENOMIC DNA]</scope>
    <source>
        <strain evidence="2">G3</strain>
    </source>
</reference>
<sequence length="246" mass="28484">MLSRCIVNPNDTLNKMASQIFIPTIAKQLNNPKTCASTIEALINEDFEVMQSYSDVVVICFSKIYQNIPTKHIAIILMKKLIQRKFEFSSLERRVIVEIFIKSPPTRNMKESAAIIQNHCCESNSAALFIASIIQPMRFEEKQREFLREVCRTFLQSMPESISTYTENFKTFLSEKIEASGVPIYGETPTQEKMREIEIEKKFEGFLDFNPCNNKLIFIIFTIVMIFLLFFTDKSGILHNLEFDDS</sequence>
<dbReference type="VEuPathDB" id="TrichDB:TVAGG3_0964140"/>
<dbReference type="InParanoid" id="A2FC05"/>
<name>A2FC05_TRIV3</name>
<dbReference type="VEuPathDB" id="TrichDB:TVAG_006820"/>
<keyword evidence="1" id="KW-0472">Membrane</keyword>